<dbReference type="InterPro" id="IPR022674">
    <property type="entry name" value="G6P_DH_NAD-bd"/>
</dbReference>
<accession>A0A2T4TZ16</accession>
<dbReference type="OrthoDB" id="9802739at2"/>
<evidence type="ECO:0000256" key="7">
    <source>
        <dbReference type="HAMAP-Rule" id="MF_00966"/>
    </source>
</evidence>
<dbReference type="InterPro" id="IPR036291">
    <property type="entry name" value="NAD(P)-bd_dom_sf"/>
</dbReference>
<evidence type="ECO:0000259" key="9">
    <source>
        <dbReference type="Pfam" id="PF02781"/>
    </source>
</evidence>
<evidence type="ECO:0000256" key="2">
    <source>
        <dbReference type="ARBA" id="ARBA00009975"/>
    </source>
</evidence>
<evidence type="ECO:0000256" key="3">
    <source>
        <dbReference type="ARBA" id="ARBA00022526"/>
    </source>
</evidence>
<evidence type="ECO:0000256" key="6">
    <source>
        <dbReference type="ARBA" id="ARBA00023277"/>
    </source>
</evidence>
<sequence length="531" mass="59572">MALTQILTEAIAQPSRYQVPDGCALVIFGASGDLTRRKLLPALYALAHDGLLPDRFAVIGFARREKDHEAFRDEMRGAVEQFSRLHPLNAEVWDRLARSLYYVAASFDDSAGYERLRLLLADVDRQHGTGGNRLYYLATPPAAYAAVVTRLGASGLVSKVWDGPHDTDPAPEAHGCCRIIVEKPFGRDLATALVLNAEIHRVFREQQVYRIDHYLGKETVQNILTFRFGNSIFEPLWNRRYVDHVQLLVAEDLGVEGRGSYYDTAGAMRDMVQNHMLQLLSLVAMEPPATFEPDAVRDEKVKVLRAIRPVPAERANDTTVRAQYISGQLRGKKIAAYADEPEVAAETAMETFVALRLEIDNWRWAGVPFYLRTGKALPKRVTEVTIQYRQPPLLLFQQAAHAGHKNQDIVKPNRLTLRIQPDEGISLRVGLKPPGPRISLVPARLGFSYREAFGVDPEEAYERLLLDCMLGDSTLFIRRDEVEAAWAMVTPVVEAWAADGRTGLAYYPAGNWGPKEADRFIEADGREWVNP</sequence>
<keyword evidence="4 7" id="KW-0521">NADP</keyword>
<dbReference type="Gene3D" id="3.40.50.720">
    <property type="entry name" value="NAD(P)-binding Rossmann-like Domain"/>
    <property type="match status" value="1"/>
</dbReference>
<keyword evidence="11" id="KW-1185">Reference proteome</keyword>
<dbReference type="InterPro" id="IPR022675">
    <property type="entry name" value="G6P_DH_C"/>
</dbReference>
<proteinExistence type="inferred from homology"/>
<dbReference type="GO" id="GO:0006006">
    <property type="term" value="P:glucose metabolic process"/>
    <property type="evidence" value="ECO:0007669"/>
    <property type="project" value="UniProtKB-KW"/>
</dbReference>
<dbReference type="Proteomes" id="UP000241436">
    <property type="component" value="Unassembled WGS sequence"/>
</dbReference>
<feature type="binding site" evidence="7">
    <location>
        <position position="217"/>
    </location>
    <ligand>
        <name>substrate</name>
    </ligand>
</feature>
<protein>
    <recommendedName>
        <fullName evidence="7">Glucose-6-phosphate 1-dehydrogenase</fullName>
        <shortName evidence="7">G6PD</shortName>
        <ecNumber evidence="7">1.1.1.49</ecNumber>
    </recommendedName>
</protein>
<feature type="binding site" evidence="7">
    <location>
        <begin position="29"/>
        <end position="36"/>
    </location>
    <ligand>
        <name>NADP(+)</name>
        <dbReference type="ChEBI" id="CHEBI:58349"/>
    </ligand>
</feature>
<dbReference type="InterPro" id="IPR019796">
    <property type="entry name" value="G6P_DH_AS"/>
</dbReference>
<evidence type="ECO:0000256" key="5">
    <source>
        <dbReference type="ARBA" id="ARBA00023002"/>
    </source>
</evidence>
<dbReference type="SUPFAM" id="SSF51735">
    <property type="entry name" value="NAD(P)-binding Rossmann-fold domains"/>
    <property type="match status" value="1"/>
</dbReference>
<feature type="binding site" evidence="7">
    <location>
        <position position="251"/>
    </location>
    <ligand>
        <name>substrate</name>
    </ligand>
</feature>
<dbReference type="Pfam" id="PF02781">
    <property type="entry name" value="G6PD_C"/>
    <property type="match status" value="1"/>
</dbReference>
<dbReference type="InterPro" id="IPR001282">
    <property type="entry name" value="G6P_DH"/>
</dbReference>
<comment type="similarity">
    <text evidence="2 7">Belongs to the glucose-6-phosphate dehydrogenase family.</text>
</comment>
<feature type="binding site" evidence="7">
    <location>
        <position position="270"/>
    </location>
    <ligand>
        <name>substrate</name>
    </ligand>
</feature>
<feature type="binding site" evidence="7">
    <location>
        <position position="375"/>
    </location>
    <ligand>
        <name>substrate</name>
    </ligand>
</feature>
<dbReference type="GO" id="GO:0005829">
    <property type="term" value="C:cytosol"/>
    <property type="evidence" value="ECO:0007669"/>
    <property type="project" value="TreeGrafter"/>
</dbReference>
<gene>
    <name evidence="7 10" type="primary">zwf</name>
    <name evidence="10" type="ORF">CLG94_04910</name>
</gene>
<comment type="function">
    <text evidence="7">Catalyzes the oxidation of glucose 6-phosphate to 6-phosphogluconolactone.</text>
</comment>
<dbReference type="RefSeq" id="WP_107561748.1">
    <property type="nucleotide sequence ID" value="NZ_NVQC01000016.1"/>
</dbReference>
<keyword evidence="3 7" id="KW-0313">Glucose metabolism</keyword>
<dbReference type="PROSITE" id="PS00069">
    <property type="entry name" value="G6P_DEHYDROGENASE"/>
    <property type="match status" value="1"/>
</dbReference>
<dbReference type="AlphaFoldDB" id="A0A2T4TZ16"/>
<feature type="binding site" evidence="7">
    <location>
        <position position="213"/>
    </location>
    <ligand>
        <name>substrate</name>
    </ligand>
</feature>
<dbReference type="EC" id="1.1.1.49" evidence="7"/>
<dbReference type="UniPathway" id="UPA00115">
    <property type="reaction ID" value="UER00408"/>
</dbReference>
<comment type="caution">
    <text evidence="7">Lacks conserved residue(s) required for the propagation of feature annotation.</text>
</comment>
<dbReference type="PANTHER" id="PTHR23429">
    <property type="entry name" value="GLUCOSE-6-PHOSPHATE 1-DEHYDROGENASE G6PD"/>
    <property type="match status" value="1"/>
</dbReference>
<dbReference type="GO" id="GO:0009051">
    <property type="term" value="P:pentose-phosphate shunt, oxidative branch"/>
    <property type="evidence" value="ECO:0007669"/>
    <property type="project" value="TreeGrafter"/>
</dbReference>
<dbReference type="SUPFAM" id="SSF55347">
    <property type="entry name" value="Glyceraldehyde-3-phosphate dehydrogenase-like, C-terminal domain"/>
    <property type="match status" value="1"/>
</dbReference>
<comment type="pathway">
    <text evidence="1 7">Carbohydrate degradation; pentose phosphate pathway; D-ribulose 5-phosphate from D-glucose 6-phosphate (oxidative stage): step 1/3.</text>
</comment>
<evidence type="ECO:0000259" key="8">
    <source>
        <dbReference type="Pfam" id="PF00479"/>
    </source>
</evidence>
<dbReference type="Pfam" id="PF00479">
    <property type="entry name" value="G6PD_N"/>
    <property type="match status" value="1"/>
</dbReference>
<dbReference type="Gene3D" id="3.30.360.10">
    <property type="entry name" value="Dihydrodipicolinate Reductase, domain 2"/>
    <property type="match status" value="1"/>
</dbReference>
<evidence type="ECO:0000256" key="4">
    <source>
        <dbReference type="ARBA" id="ARBA00022857"/>
    </source>
</evidence>
<organism evidence="10 11">
    <name type="scientific">Candidatus Methylomirabilis limnetica</name>
    <dbReference type="NCBI Taxonomy" id="2033718"/>
    <lineage>
        <taxon>Bacteria</taxon>
        <taxon>Candidatus Methylomirabilota</taxon>
        <taxon>Candidatus Methylomirabilia</taxon>
        <taxon>Candidatus Methylomirabilales</taxon>
        <taxon>Candidatus Methylomirabilaceae</taxon>
        <taxon>Candidatus Methylomirabilis</taxon>
    </lineage>
</organism>
<evidence type="ECO:0000313" key="11">
    <source>
        <dbReference type="Proteomes" id="UP000241436"/>
    </source>
</evidence>
<reference evidence="11" key="2">
    <citation type="journal article" date="2018" name="Environ. Microbiol.">
        <title>Bloom of a denitrifying methanotroph, 'Candidatus Methylomirabilis limnetica', in a deep stratified lake.</title>
        <authorList>
            <person name="Graf J.S."/>
            <person name="Mayr M.J."/>
            <person name="Marchant H.K."/>
            <person name="Tienken D."/>
            <person name="Hach P.F."/>
            <person name="Brand A."/>
            <person name="Schubert C.J."/>
            <person name="Kuypers M.M."/>
            <person name="Milucka J."/>
        </authorList>
    </citation>
    <scope>NUCLEOTIDE SEQUENCE [LARGE SCALE GENOMIC DNA]</scope>
    <source>
        <strain evidence="11">Zug</strain>
    </source>
</reference>
<dbReference type="PIRSF" id="PIRSF000110">
    <property type="entry name" value="G6PD"/>
    <property type="match status" value="1"/>
</dbReference>
<feature type="domain" description="Glucose-6-phosphate dehydrogenase NAD-binding" evidence="8">
    <location>
        <begin position="26"/>
        <end position="222"/>
    </location>
</feature>
<evidence type="ECO:0000256" key="1">
    <source>
        <dbReference type="ARBA" id="ARBA00004937"/>
    </source>
</evidence>
<comment type="caution">
    <text evidence="10">The sequence shown here is derived from an EMBL/GenBank/DDBJ whole genome shotgun (WGS) entry which is preliminary data.</text>
</comment>
<keyword evidence="5 7" id="KW-0560">Oxidoreductase</keyword>
<dbReference type="NCBIfam" id="TIGR00871">
    <property type="entry name" value="zwf"/>
    <property type="match status" value="1"/>
</dbReference>
<keyword evidence="6 7" id="KW-0119">Carbohydrate metabolism</keyword>
<dbReference type="GO" id="GO:0050661">
    <property type="term" value="F:NADP binding"/>
    <property type="evidence" value="ECO:0007669"/>
    <property type="project" value="UniProtKB-UniRule"/>
</dbReference>
<feature type="binding site" evidence="7">
    <location>
        <position position="183"/>
    </location>
    <ligand>
        <name>NADP(+)</name>
        <dbReference type="ChEBI" id="CHEBI:58349"/>
    </ligand>
</feature>
<dbReference type="GO" id="GO:0004345">
    <property type="term" value="F:glucose-6-phosphate dehydrogenase activity"/>
    <property type="evidence" value="ECO:0007669"/>
    <property type="project" value="UniProtKB-UniRule"/>
</dbReference>
<feature type="binding site" evidence="7">
    <location>
        <position position="63"/>
    </location>
    <ligand>
        <name>NADP(+)</name>
        <dbReference type="ChEBI" id="CHEBI:58349"/>
    </ligand>
</feature>
<dbReference type="EMBL" id="NVQC01000016">
    <property type="protein sequence ID" value="PTL36375.1"/>
    <property type="molecule type" value="Genomic_DNA"/>
</dbReference>
<feature type="domain" description="Glucose-6-phosphate dehydrogenase C-terminal" evidence="9">
    <location>
        <begin position="224"/>
        <end position="528"/>
    </location>
</feature>
<dbReference type="HAMAP" id="MF_00966">
    <property type="entry name" value="G6PD"/>
    <property type="match status" value="1"/>
</dbReference>
<dbReference type="PANTHER" id="PTHR23429:SF0">
    <property type="entry name" value="GLUCOSE-6-PHOSPHATE 1-DEHYDROGENASE"/>
    <property type="match status" value="1"/>
</dbReference>
<name>A0A2T4TZ16_9BACT</name>
<dbReference type="PRINTS" id="PR00079">
    <property type="entry name" value="G6PDHDRGNASE"/>
</dbReference>
<reference evidence="10 11" key="1">
    <citation type="submission" date="2017-09" db="EMBL/GenBank/DDBJ databases">
        <title>Bloom of a denitrifying methanotroph, Candidatus Methylomirabilis limnetica, in a deep stratified lake.</title>
        <authorList>
            <person name="Graf J.S."/>
            <person name="Marchant H.K."/>
            <person name="Tienken D."/>
            <person name="Hach P.F."/>
            <person name="Brand A."/>
            <person name="Schubert C.J."/>
            <person name="Kuypers M.M."/>
            <person name="Milucka J."/>
        </authorList>
    </citation>
    <scope>NUCLEOTIDE SEQUENCE [LARGE SCALE GENOMIC DNA]</scope>
    <source>
        <strain evidence="10 11">Zug</strain>
    </source>
</reference>
<evidence type="ECO:0000313" key="10">
    <source>
        <dbReference type="EMBL" id="PTL36375.1"/>
    </source>
</evidence>
<feature type="active site" description="Proton acceptor" evidence="7">
    <location>
        <position position="275"/>
    </location>
</feature>
<comment type="catalytic activity">
    <reaction evidence="7">
        <text>D-glucose 6-phosphate + NADP(+) = 6-phospho-D-glucono-1,5-lactone + NADPH + H(+)</text>
        <dbReference type="Rhea" id="RHEA:15841"/>
        <dbReference type="ChEBI" id="CHEBI:15378"/>
        <dbReference type="ChEBI" id="CHEBI:57783"/>
        <dbReference type="ChEBI" id="CHEBI:57955"/>
        <dbReference type="ChEBI" id="CHEBI:58349"/>
        <dbReference type="ChEBI" id="CHEBI:61548"/>
        <dbReference type="EC" id="1.1.1.49"/>
    </reaction>
</comment>